<reference evidence="5" key="1">
    <citation type="journal article" date="2019" name="Int. J. Syst. Evol. Microbiol.">
        <title>The Global Catalogue of Microorganisms (GCM) 10K type strain sequencing project: providing services to taxonomists for standard genome sequencing and annotation.</title>
        <authorList>
            <consortium name="The Broad Institute Genomics Platform"/>
            <consortium name="The Broad Institute Genome Sequencing Center for Infectious Disease"/>
            <person name="Wu L."/>
            <person name="Ma J."/>
        </authorList>
    </citation>
    <scope>NUCLEOTIDE SEQUENCE [LARGE SCALE GENOMIC DNA]</scope>
    <source>
        <strain evidence="5">CGMCC 4.7242</strain>
    </source>
</reference>
<evidence type="ECO:0000259" key="3">
    <source>
        <dbReference type="Pfam" id="PF13193"/>
    </source>
</evidence>
<protein>
    <submittedName>
        <fullName evidence="4">Class I adenylate-forming enzyme family protein</fullName>
    </submittedName>
</protein>
<dbReference type="SUPFAM" id="SSF56801">
    <property type="entry name" value="Acetyl-CoA synthetase-like"/>
    <property type="match status" value="1"/>
</dbReference>
<feature type="domain" description="AMP-dependent synthetase/ligase" evidence="2">
    <location>
        <begin position="27"/>
        <end position="368"/>
    </location>
</feature>
<proteinExistence type="predicted"/>
<dbReference type="Gene3D" id="3.30.300.30">
    <property type="match status" value="1"/>
</dbReference>
<name>A0ABW4S3C9_9RHOB</name>
<dbReference type="PROSITE" id="PS00455">
    <property type="entry name" value="AMP_BINDING"/>
    <property type="match status" value="1"/>
</dbReference>
<keyword evidence="5" id="KW-1185">Reference proteome</keyword>
<dbReference type="InterPro" id="IPR045851">
    <property type="entry name" value="AMP-bd_C_sf"/>
</dbReference>
<dbReference type="PANTHER" id="PTHR43352">
    <property type="entry name" value="ACETYL-COA SYNTHETASE"/>
    <property type="match status" value="1"/>
</dbReference>
<evidence type="ECO:0000256" key="1">
    <source>
        <dbReference type="ARBA" id="ARBA00022598"/>
    </source>
</evidence>
<accession>A0ABW4S3C9</accession>
<feature type="domain" description="AMP-binding enzyme C-terminal" evidence="3">
    <location>
        <begin position="419"/>
        <end position="492"/>
    </location>
</feature>
<dbReference type="InterPro" id="IPR000873">
    <property type="entry name" value="AMP-dep_synth/lig_dom"/>
</dbReference>
<dbReference type="Pfam" id="PF13193">
    <property type="entry name" value="AMP-binding_C"/>
    <property type="match status" value="1"/>
</dbReference>
<dbReference type="InterPro" id="IPR020845">
    <property type="entry name" value="AMP-binding_CS"/>
</dbReference>
<dbReference type="Gene3D" id="3.40.50.12780">
    <property type="entry name" value="N-terminal domain of ligase-like"/>
    <property type="match status" value="1"/>
</dbReference>
<dbReference type="EMBL" id="JBHUGH010000005">
    <property type="protein sequence ID" value="MFD1911930.1"/>
    <property type="molecule type" value="Genomic_DNA"/>
</dbReference>
<keyword evidence="1" id="KW-0436">Ligase</keyword>
<dbReference type="Proteomes" id="UP001597353">
    <property type="component" value="Unassembled WGS sequence"/>
</dbReference>
<sequence>MISVDDRGPPPPCPRQMNLAAEVLQAGSREPGRTALEVLSADRAESWTYARLIAAVRGTGAGLRAMGLGPGDRILMRIGNRVEFPILFLGAIAAGLVPVPTSAQLTVREITAMARQVSPALIVAEEGVALPDGTTPVLLLGLDRLRSFFDGPPCDWEMGAPDRLAYLIFTSGSSGTPRAVAHAHRAILARRMMWQGWYGAGPTDRLLHAGAFNWTYTLGTGLMDPWAMGATALIPAGAAPGDLFALLDRAKATLFAAAPGVFRQMLRDGGRRLPRLRHALSAGEHLSDGVRAAWRSATGTEIHPALGMSEVSTFVSGSPAHPAPGGSSGYVQPGRRIAVLDEGGAPVPRGTPGVLAVDRRDPGLFLGYDGAPEETAARFQGDWFLTGDMVEMGPDGAITYLGRCDDMMNAGGFRVSPLEVEAALAQHPGIAEVAAIELAVRADVTVIAAVYVASAPLPEAELAAFAETRLARYKQPRVYIHADSLPRGANNKVLRRALRARYAKDAP</sequence>
<evidence type="ECO:0000313" key="5">
    <source>
        <dbReference type="Proteomes" id="UP001597353"/>
    </source>
</evidence>
<dbReference type="RefSeq" id="WP_390260247.1">
    <property type="nucleotide sequence ID" value="NZ_JBHUGH010000005.1"/>
</dbReference>
<gene>
    <name evidence="4" type="ORF">ACFSGJ_06845</name>
</gene>
<organism evidence="4 5">
    <name type="scientific">Halodurantibacterium flavum</name>
    <dbReference type="NCBI Taxonomy" id="1382802"/>
    <lineage>
        <taxon>Bacteria</taxon>
        <taxon>Pseudomonadati</taxon>
        <taxon>Pseudomonadota</taxon>
        <taxon>Alphaproteobacteria</taxon>
        <taxon>Rhodobacterales</taxon>
        <taxon>Paracoccaceae</taxon>
        <taxon>Halodurantibacterium</taxon>
    </lineage>
</organism>
<evidence type="ECO:0000259" key="2">
    <source>
        <dbReference type="Pfam" id="PF00501"/>
    </source>
</evidence>
<dbReference type="Pfam" id="PF00501">
    <property type="entry name" value="AMP-binding"/>
    <property type="match status" value="1"/>
</dbReference>
<dbReference type="PANTHER" id="PTHR43352:SF1">
    <property type="entry name" value="ANTHRANILATE--COA LIGASE"/>
    <property type="match status" value="1"/>
</dbReference>
<comment type="caution">
    <text evidence="4">The sequence shown here is derived from an EMBL/GenBank/DDBJ whole genome shotgun (WGS) entry which is preliminary data.</text>
</comment>
<dbReference type="InterPro" id="IPR025110">
    <property type="entry name" value="AMP-bd_C"/>
</dbReference>
<evidence type="ECO:0000313" key="4">
    <source>
        <dbReference type="EMBL" id="MFD1911930.1"/>
    </source>
</evidence>
<dbReference type="InterPro" id="IPR042099">
    <property type="entry name" value="ANL_N_sf"/>
</dbReference>